<dbReference type="InterPro" id="IPR008991">
    <property type="entry name" value="Translation_prot_SH3-like_sf"/>
</dbReference>
<dbReference type="Pfam" id="PF01245">
    <property type="entry name" value="Ribosomal_L19"/>
    <property type="match status" value="1"/>
</dbReference>
<comment type="similarity">
    <text evidence="1 4">Belongs to the bacterial ribosomal protein bL19 family.</text>
</comment>
<evidence type="ECO:0000256" key="3">
    <source>
        <dbReference type="ARBA" id="ARBA00023274"/>
    </source>
</evidence>
<dbReference type="PANTHER" id="PTHR15680">
    <property type="entry name" value="RIBOSOMAL PROTEIN L19"/>
    <property type="match status" value="1"/>
</dbReference>
<dbReference type="InterPro" id="IPR018257">
    <property type="entry name" value="Ribosomal_bL19_CS"/>
</dbReference>
<proteinExistence type="inferred from homology"/>
<dbReference type="GO" id="GO:0003735">
    <property type="term" value="F:structural constituent of ribosome"/>
    <property type="evidence" value="ECO:0007669"/>
    <property type="project" value="InterPro"/>
</dbReference>
<organism evidence="5">
    <name type="scientific">Palisada sp</name>
    <dbReference type="NCBI Taxonomy" id="1955416"/>
    <lineage>
        <taxon>Eukaryota</taxon>
        <taxon>Rhodophyta</taxon>
        <taxon>Florideophyceae</taxon>
        <taxon>Rhodymeniophycidae</taxon>
        <taxon>Ceramiales</taxon>
        <taxon>Rhodomelaceae</taxon>
        <taxon>Laurencieae</taxon>
        <taxon>Palisada</taxon>
    </lineage>
</organism>
<sequence length="122" mass="14346">MIKNKTIYENIIEKIEKNYLKQNVIKIEVGDTVKIQKIIQEGSKQRIQTSEGVVICKKNRSLNQTITVRKVIQNVGVERIYLLHSPQIINIEVIRKSKIRKSKLYYLRKRSGKATRLKQKLK</sequence>
<keyword evidence="5" id="KW-0150">Chloroplast</keyword>
<keyword evidence="2 4" id="KW-0689">Ribosomal protein</keyword>
<name>A0A1Z1MSQ1_9FLOR</name>
<dbReference type="InterPro" id="IPR038657">
    <property type="entry name" value="Ribosomal_bL19_sf"/>
</dbReference>
<dbReference type="GO" id="GO:0005762">
    <property type="term" value="C:mitochondrial large ribosomal subunit"/>
    <property type="evidence" value="ECO:0007669"/>
    <property type="project" value="TreeGrafter"/>
</dbReference>
<dbReference type="PROSITE" id="PS01015">
    <property type="entry name" value="RIBOSOMAL_L19"/>
    <property type="match status" value="1"/>
</dbReference>
<dbReference type="GO" id="GO:0009507">
    <property type="term" value="C:chloroplast"/>
    <property type="evidence" value="ECO:0007669"/>
    <property type="project" value="UniProtKB-SubCell"/>
</dbReference>
<keyword evidence="5" id="KW-0934">Plastid</keyword>
<evidence type="ECO:0000256" key="2">
    <source>
        <dbReference type="ARBA" id="ARBA00022980"/>
    </source>
</evidence>
<dbReference type="InterPro" id="IPR001857">
    <property type="entry name" value="Ribosomal_bL19"/>
</dbReference>
<evidence type="ECO:0000256" key="1">
    <source>
        <dbReference type="ARBA" id="ARBA00005781"/>
    </source>
</evidence>
<dbReference type="HAMAP" id="MF_00402">
    <property type="entry name" value="Ribosomal_bL19"/>
    <property type="match status" value="1"/>
</dbReference>
<gene>
    <name evidence="4 5" type="primary">rpl19</name>
</gene>
<geneLocation type="chloroplast" evidence="5"/>
<keyword evidence="3 4" id="KW-0687">Ribonucleoprotein</keyword>
<dbReference type="PIRSF" id="PIRSF002191">
    <property type="entry name" value="Ribosomal_L19"/>
    <property type="match status" value="1"/>
</dbReference>
<dbReference type="PANTHER" id="PTHR15680:SF9">
    <property type="entry name" value="LARGE RIBOSOMAL SUBUNIT PROTEIN BL19M"/>
    <property type="match status" value="1"/>
</dbReference>
<comment type="subcellular location">
    <subcellularLocation>
        <location evidence="4">Plastid</location>
        <location evidence="4">Chloroplast</location>
    </subcellularLocation>
</comment>
<dbReference type="Gene3D" id="2.30.30.790">
    <property type="match status" value="1"/>
</dbReference>
<accession>A0A1Z1MSQ1</accession>
<dbReference type="NCBIfam" id="TIGR01024">
    <property type="entry name" value="rplS_bact"/>
    <property type="match status" value="1"/>
</dbReference>
<reference evidence="5" key="1">
    <citation type="journal article" date="2017" name="J. Phycol.">
        <title>Analysis of chloroplast genomes and a supermatrix inform reclassification of the Rhodomelaceae (Rhodophyta).</title>
        <authorList>
            <person name="Diaz-Tapia P."/>
            <person name="Maggs C.A."/>
            <person name="West J.A."/>
            <person name="Verbruggen H."/>
        </authorList>
    </citation>
    <scope>NUCLEOTIDE SEQUENCE</scope>
    <source>
        <strain evidence="5">PD1686</strain>
    </source>
</reference>
<dbReference type="SUPFAM" id="SSF50104">
    <property type="entry name" value="Translation proteins SH3-like domain"/>
    <property type="match status" value="1"/>
</dbReference>
<dbReference type="GO" id="GO:0006412">
    <property type="term" value="P:translation"/>
    <property type="evidence" value="ECO:0007669"/>
    <property type="project" value="UniProtKB-UniRule"/>
</dbReference>
<dbReference type="AlphaFoldDB" id="A0A1Z1MSQ1"/>
<dbReference type="PRINTS" id="PR00061">
    <property type="entry name" value="RIBOSOMALL19"/>
</dbReference>
<evidence type="ECO:0000256" key="4">
    <source>
        <dbReference type="HAMAP-Rule" id="MF_00402"/>
    </source>
</evidence>
<dbReference type="EMBL" id="MF101453">
    <property type="protein sequence ID" value="ARW68785.1"/>
    <property type="molecule type" value="Genomic_DNA"/>
</dbReference>
<protein>
    <recommendedName>
        <fullName evidence="4">Large ribosomal subunit protein bL19c</fullName>
    </recommendedName>
</protein>
<evidence type="ECO:0000313" key="5">
    <source>
        <dbReference type="EMBL" id="ARW68785.1"/>
    </source>
</evidence>